<keyword evidence="2" id="KW-0067">ATP-binding</keyword>
<dbReference type="AlphaFoldDB" id="A0A0K1QH10"/>
<dbReference type="InterPro" id="IPR050764">
    <property type="entry name" value="CbbQ/NirQ/NorQ/GpvN"/>
</dbReference>
<evidence type="ECO:0000256" key="1">
    <source>
        <dbReference type="ARBA" id="ARBA00022741"/>
    </source>
</evidence>
<sequence>MSATTACTPATFEQTFERIRTQMARVVIGQEELVFGLLVAALAGGHVLVEGAPGLGKTLVARAFARVSGASFKRVQFTPDLMPSDITGSSIHDRRASDAGAAFTFVPGPIFCQLLLADEINRAPAKTQSALLEAMQDRQVTVDGTSRPLPAPFIVVATQNPVESQGTYPLPEAQLDRFLVKLTVADPPREVEHRIVRSHALGFDPTDLSALETVTTPTELLSMYALASSVRVDESIIAYVVELARKTREDRAIELGASPRASIAMMKAAQVVAASAGRSFVTPDDVKPMAKAVLRHRIMLHPDAELQGITADERIDDILRALPVPRAVNPEASAAEGQATA</sequence>
<dbReference type="KEGG" id="llu:AKJ09_11373"/>
<keyword evidence="6" id="KW-1185">Reference proteome</keyword>
<dbReference type="CDD" id="cd00009">
    <property type="entry name" value="AAA"/>
    <property type="match status" value="1"/>
</dbReference>
<dbReference type="SUPFAM" id="SSF52540">
    <property type="entry name" value="P-loop containing nucleoside triphosphate hydrolases"/>
    <property type="match status" value="1"/>
</dbReference>
<proteinExistence type="inferred from homology"/>
<dbReference type="InterPro" id="IPR027417">
    <property type="entry name" value="P-loop_NTPase"/>
</dbReference>
<evidence type="ECO:0000256" key="2">
    <source>
        <dbReference type="ARBA" id="ARBA00022840"/>
    </source>
</evidence>
<dbReference type="InterPro" id="IPR011703">
    <property type="entry name" value="ATPase_AAA-3"/>
</dbReference>
<name>A0A0K1QH10_9BACT</name>
<dbReference type="FunFam" id="3.40.50.300:FF:000640">
    <property type="entry name" value="MoxR family ATPase"/>
    <property type="match status" value="1"/>
</dbReference>
<evidence type="ECO:0000313" key="6">
    <source>
        <dbReference type="Proteomes" id="UP000064967"/>
    </source>
</evidence>
<comment type="similarity">
    <text evidence="3">Belongs to the MoxR family.</text>
</comment>
<dbReference type="PANTHER" id="PTHR42759">
    <property type="entry name" value="MOXR FAMILY PROTEIN"/>
    <property type="match status" value="1"/>
</dbReference>
<dbReference type="Proteomes" id="UP000064967">
    <property type="component" value="Chromosome"/>
</dbReference>
<protein>
    <submittedName>
        <fullName evidence="5">MoxR-like ATPase</fullName>
    </submittedName>
</protein>
<dbReference type="STRING" id="1391654.AKJ09_11373"/>
<dbReference type="RefSeq" id="WP_146655283.1">
    <property type="nucleotide sequence ID" value="NZ_CP012333.1"/>
</dbReference>
<dbReference type="PIRSF" id="PIRSF002849">
    <property type="entry name" value="AAA_ATPase_chaperone_MoxR_prd"/>
    <property type="match status" value="1"/>
</dbReference>
<evidence type="ECO:0000256" key="3">
    <source>
        <dbReference type="ARBA" id="ARBA00061607"/>
    </source>
</evidence>
<dbReference type="Pfam" id="PF07726">
    <property type="entry name" value="AAA_3"/>
    <property type="match status" value="1"/>
</dbReference>
<dbReference type="Gene3D" id="1.10.8.80">
    <property type="entry name" value="Magnesium chelatase subunit I, C-Terminal domain"/>
    <property type="match status" value="1"/>
</dbReference>
<dbReference type="PATRIC" id="fig|1391654.3.peg.11543"/>
<dbReference type="Gene3D" id="3.40.50.300">
    <property type="entry name" value="P-loop containing nucleotide triphosphate hydrolases"/>
    <property type="match status" value="1"/>
</dbReference>
<dbReference type="InterPro" id="IPR003593">
    <property type="entry name" value="AAA+_ATPase"/>
</dbReference>
<organism evidence="5 6">
    <name type="scientific">Labilithrix luteola</name>
    <dbReference type="NCBI Taxonomy" id="1391654"/>
    <lineage>
        <taxon>Bacteria</taxon>
        <taxon>Pseudomonadati</taxon>
        <taxon>Myxococcota</taxon>
        <taxon>Polyangia</taxon>
        <taxon>Polyangiales</taxon>
        <taxon>Labilitrichaceae</taxon>
        <taxon>Labilithrix</taxon>
    </lineage>
</organism>
<dbReference type="OrthoDB" id="9808397at2"/>
<dbReference type="Pfam" id="PF17863">
    <property type="entry name" value="AAA_lid_2"/>
    <property type="match status" value="1"/>
</dbReference>
<dbReference type="SMART" id="SM00382">
    <property type="entry name" value="AAA"/>
    <property type="match status" value="1"/>
</dbReference>
<accession>A0A0K1QH10</accession>
<keyword evidence="1" id="KW-0547">Nucleotide-binding</keyword>
<evidence type="ECO:0000313" key="5">
    <source>
        <dbReference type="EMBL" id="AKV04710.1"/>
    </source>
</evidence>
<gene>
    <name evidence="5" type="ORF">AKJ09_11373</name>
</gene>
<dbReference type="PANTHER" id="PTHR42759:SF1">
    <property type="entry name" value="MAGNESIUM-CHELATASE SUBUNIT CHLD"/>
    <property type="match status" value="1"/>
</dbReference>
<dbReference type="GO" id="GO:0005524">
    <property type="term" value="F:ATP binding"/>
    <property type="evidence" value="ECO:0007669"/>
    <property type="project" value="UniProtKB-KW"/>
</dbReference>
<dbReference type="GO" id="GO:0016887">
    <property type="term" value="F:ATP hydrolysis activity"/>
    <property type="evidence" value="ECO:0007669"/>
    <property type="project" value="InterPro"/>
</dbReference>
<feature type="domain" description="AAA+ ATPase" evidence="4">
    <location>
        <begin position="43"/>
        <end position="188"/>
    </location>
</feature>
<dbReference type="EMBL" id="CP012333">
    <property type="protein sequence ID" value="AKV04710.1"/>
    <property type="molecule type" value="Genomic_DNA"/>
</dbReference>
<reference evidence="5 6" key="1">
    <citation type="submission" date="2015-08" db="EMBL/GenBank/DDBJ databases">
        <authorList>
            <person name="Babu N.S."/>
            <person name="Beckwith C.J."/>
            <person name="Beseler K.G."/>
            <person name="Brison A."/>
            <person name="Carone J.V."/>
            <person name="Caskin T.P."/>
            <person name="Diamond M."/>
            <person name="Durham M.E."/>
            <person name="Foxe J.M."/>
            <person name="Go M."/>
            <person name="Henderson B.A."/>
            <person name="Jones I.B."/>
            <person name="McGettigan J.A."/>
            <person name="Micheletti S.J."/>
            <person name="Nasrallah M.E."/>
            <person name="Ortiz D."/>
            <person name="Piller C.R."/>
            <person name="Privatt S.R."/>
            <person name="Schneider S.L."/>
            <person name="Sharp S."/>
            <person name="Smith T.C."/>
            <person name="Stanton J.D."/>
            <person name="Ullery H.E."/>
            <person name="Wilson R.J."/>
            <person name="Serrano M.G."/>
            <person name="Buck G."/>
            <person name="Lee V."/>
            <person name="Wang Y."/>
            <person name="Carvalho R."/>
            <person name="Voegtly L."/>
            <person name="Shi R."/>
            <person name="Duckworth R."/>
            <person name="Johnson A."/>
            <person name="Loviza R."/>
            <person name="Walstead R."/>
            <person name="Shah Z."/>
            <person name="Kiflezghi M."/>
            <person name="Wade K."/>
            <person name="Ball S.L."/>
            <person name="Bradley K.W."/>
            <person name="Asai D.J."/>
            <person name="Bowman C.A."/>
            <person name="Russell D.A."/>
            <person name="Pope W.H."/>
            <person name="Jacobs-Sera D."/>
            <person name="Hendrix R.W."/>
            <person name="Hatfull G.F."/>
        </authorList>
    </citation>
    <scope>NUCLEOTIDE SEQUENCE [LARGE SCALE GENOMIC DNA]</scope>
    <source>
        <strain evidence="5 6">DSM 27648</strain>
    </source>
</reference>
<dbReference type="InterPro" id="IPR041628">
    <property type="entry name" value="ChlI/MoxR_AAA_lid"/>
</dbReference>
<evidence type="ECO:0000259" key="4">
    <source>
        <dbReference type="SMART" id="SM00382"/>
    </source>
</evidence>